<evidence type="ECO:0000313" key="1">
    <source>
        <dbReference type="EMBL" id="GAA23934.1"/>
    </source>
</evidence>
<dbReference type="Gene3D" id="3.90.1150.10">
    <property type="entry name" value="Aspartate Aminotransferase, domain 1"/>
    <property type="match status" value="1"/>
</dbReference>
<organism evidence="1 2">
    <name type="scientific">Saccharomyces cerevisiae (strain Kyokai no. 7 / NBRC 101557)</name>
    <name type="common">Baker's yeast</name>
    <dbReference type="NCBI Taxonomy" id="721032"/>
    <lineage>
        <taxon>Eukaryota</taxon>
        <taxon>Fungi</taxon>
        <taxon>Dikarya</taxon>
        <taxon>Ascomycota</taxon>
        <taxon>Saccharomycotina</taxon>
        <taxon>Saccharomycetes</taxon>
        <taxon>Saccharomycetales</taxon>
        <taxon>Saccharomycetaceae</taxon>
        <taxon>Saccharomyces</taxon>
    </lineage>
</organism>
<proteinExistence type="predicted"/>
<name>G2WFU1_YEASK</name>
<comment type="caution">
    <text evidence="1">The sequence shown here is derived from an EMBL/GenBank/DDBJ whole genome shotgun (WGS) entry which is preliminary data.</text>
</comment>
<dbReference type="EMBL" id="DG000044">
    <property type="protein sequence ID" value="GAA23934.1"/>
    <property type="molecule type" value="Genomic_DNA"/>
</dbReference>
<accession>G2WFU1</accession>
<dbReference type="Proteomes" id="UP000001608">
    <property type="component" value="Chromosome 8"/>
</dbReference>
<reference evidence="1 2" key="1">
    <citation type="journal article" date="2011" name="DNA Res.">
        <title>Whole-genome sequencing of sake yeast Saccharomyces cerevisiae Kyokai no. 7.</title>
        <authorList>
            <person name="Akao T."/>
            <person name="Yashiro I."/>
            <person name="Hosoyama A."/>
            <person name="Kitagaki H."/>
            <person name="Horikawa H."/>
            <person name="Watanabe D."/>
            <person name="Akada R."/>
            <person name="Ando Y."/>
            <person name="Harashima S."/>
            <person name="Inoue T."/>
            <person name="Inoue Y."/>
            <person name="Kajiwara S."/>
            <person name="Kitamoto K."/>
            <person name="Kitamoto N."/>
            <person name="Kobayashi O."/>
            <person name="Kuhara S."/>
            <person name="Masubuchi T."/>
            <person name="Mizoguchi H."/>
            <person name="Nakao Y."/>
            <person name="Nakazato A."/>
            <person name="Namise M."/>
            <person name="Oba T."/>
            <person name="Ogata T."/>
            <person name="Ohta A."/>
            <person name="Sato M."/>
            <person name="Shibasaki S."/>
            <person name="Takatsume Y."/>
            <person name="Tanimoto S."/>
            <person name="Tsuboi H."/>
            <person name="Nishimura A."/>
            <person name="Yoda K."/>
            <person name="Ishikawa T."/>
            <person name="Iwashita K."/>
            <person name="Fujita N."/>
            <person name="Shimoi H."/>
        </authorList>
    </citation>
    <scope>NUCLEOTIDE SEQUENCE [LARGE SCALE GENOMIC DNA]</scope>
    <source>
        <strain evidence="2">Kyokai no. 7 / NBRC 101557</strain>
    </source>
</reference>
<dbReference type="AlphaFoldDB" id="G2WFU1"/>
<dbReference type="OrthoDB" id="425114at2759"/>
<protein>
    <submittedName>
        <fullName evidence="1">K7_Bio6-2ap</fullName>
    </submittedName>
</protein>
<evidence type="ECO:0000313" key="2">
    <source>
        <dbReference type="Proteomes" id="UP000001608"/>
    </source>
</evidence>
<gene>
    <name evidence="1" type="primary">K7_BIO6-2a</name>
    <name evidence="1" type="ORF">SYK7_112031</name>
</gene>
<feature type="non-terminal residue" evidence="1">
    <location>
        <position position="51"/>
    </location>
</feature>
<dbReference type="InterPro" id="IPR015422">
    <property type="entry name" value="PyrdxlP-dep_Trfase_small"/>
</dbReference>
<dbReference type="HOGENOM" id="CLU_3112265_0_0_1"/>
<sequence length="51" mass="5969">MCEHQLTQEDLEFDKKHIWHPYTSITTPLKVYPVTKAEGSYLYLDNGTKVV</sequence>